<proteinExistence type="inferred from homology"/>
<dbReference type="InterPro" id="IPR000007">
    <property type="entry name" value="Tubby_C"/>
</dbReference>
<feature type="region of interest" description="Disordered" evidence="2">
    <location>
        <begin position="236"/>
        <end position="277"/>
    </location>
</feature>
<feature type="region of interest" description="Disordered" evidence="2">
    <location>
        <begin position="172"/>
        <end position="214"/>
    </location>
</feature>
<feature type="compositionally biased region" description="Basic residues" evidence="2">
    <location>
        <begin position="190"/>
        <end position="200"/>
    </location>
</feature>
<dbReference type="Gene3D" id="3.20.90.10">
    <property type="entry name" value="Tubby Protein, Chain A"/>
    <property type="match status" value="1"/>
</dbReference>
<evidence type="ECO:0000313" key="4">
    <source>
        <dbReference type="EMBL" id="ORX48968.1"/>
    </source>
</evidence>
<organism evidence="4 5">
    <name type="scientific">Piromyces finnis</name>
    <dbReference type="NCBI Taxonomy" id="1754191"/>
    <lineage>
        <taxon>Eukaryota</taxon>
        <taxon>Fungi</taxon>
        <taxon>Fungi incertae sedis</taxon>
        <taxon>Chytridiomycota</taxon>
        <taxon>Chytridiomycota incertae sedis</taxon>
        <taxon>Neocallimastigomycetes</taxon>
        <taxon>Neocallimastigales</taxon>
        <taxon>Neocallimastigaceae</taxon>
        <taxon>Piromyces</taxon>
    </lineage>
</organism>
<keyword evidence="5" id="KW-1185">Reference proteome</keyword>
<feature type="compositionally biased region" description="Basic and acidic residues" evidence="2">
    <location>
        <begin position="261"/>
        <end position="273"/>
    </location>
</feature>
<reference evidence="4 5" key="1">
    <citation type="submission" date="2016-08" db="EMBL/GenBank/DDBJ databases">
        <title>Genomes of anaerobic fungi encode conserved fungal cellulosomes for biomass hydrolysis.</title>
        <authorList>
            <consortium name="DOE Joint Genome Institute"/>
            <person name="Haitjema C.H."/>
            <person name="Gilmore S.P."/>
            <person name="Henske J.K."/>
            <person name="Solomon K.V."/>
            <person name="De Groot R."/>
            <person name="Kuo A."/>
            <person name="Mondo S.J."/>
            <person name="Salamov A.A."/>
            <person name="Labutti K."/>
            <person name="Zhao Z."/>
            <person name="Chiniquy J."/>
            <person name="Barry K."/>
            <person name="Brewer H.M."/>
            <person name="Purvine S.O."/>
            <person name="Wright A.T."/>
            <person name="Boxma B."/>
            <person name="Van Alen T."/>
            <person name="Hackstein J.H."/>
            <person name="Baker S.E."/>
            <person name="Grigoriev I.V."/>
            <person name="O'Malley M.A."/>
        </authorList>
    </citation>
    <scope>NUCLEOTIDE SEQUENCE [LARGE SCALE GENOMIC DNA]</scope>
    <source>
        <strain evidence="5">finn</strain>
    </source>
</reference>
<gene>
    <name evidence="4" type="ORF">BCR36DRAFT_412975</name>
</gene>
<dbReference type="STRING" id="1754191.A0A1Y1V7H5"/>
<dbReference type="AlphaFoldDB" id="A0A1Y1V7H5"/>
<dbReference type="Pfam" id="PF01167">
    <property type="entry name" value="Tub"/>
    <property type="match status" value="1"/>
</dbReference>
<evidence type="ECO:0000313" key="5">
    <source>
        <dbReference type="Proteomes" id="UP000193719"/>
    </source>
</evidence>
<evidence type="ECO:0000256" key="1">
    <source>
        <dbReference type="ARBA" id="ARBA00007129"/>
    </source>
</evidence>
<dbReference type="PANTHER" id="PTHR16517">
    <property type="entry name" value="TUBBY-RELATED"/>
    <property type="match status" value="1"/>
</dbReference>
<dbReference type="SUPFAM" id="SSF54518">
    <property type="entry name" value="Tubby C-terminal domain-like"/>
    <property type="match status" value="1"/>
</dbReference>
<comment type="similarity">
    <text evidence="1">Belongs to the TUB family.</text>
</comment>
<sequence length="616" mass="69024">MSEGKDICLETDLNEGSNSNVNDSKTDIINQQENEMKTCKESKEKENIRKETKENQSFKDKNDNIHNESIENSNSKIIFHSDNSQSHVSSEASLSSLNSSTIKDSKAVTESTTLILEKKQINNTFEKKNTTSHNISKAKPILSTTLETASSSVIVSSENDATSSVLNIKNSVSSHSLNNSNSKSQSSHHEQKKKSKGKSKAKGEEEQEIDEIRNSAANLSETVDEGDEFMGLASSNITNINNDNAGKEDEDHKKNGKNKSKNKDNKNNNKIEYGKGPSAVVEGPFTVFHSSSSSSSLEFLLESAAAASSSHHNDEPPLNIHFNHNLPNTSHQSNNSGNNDSSDRVDIERLAESSSSSLLGLRYTPKNLEDIILKPVSLDQSIKCTLIRSKVKNIPSYELYIEHTDSTFSLLLYSRKVRIGNHNEYVITRKVFTTSVPDESEIIGRLKSNFVGTAFVLYDNNKKYVKKDNEDELRAELGAVLYEPNILGFKGPRKMKVITTRLDENGDFIPCKPHHAKETLIERSKDPFDKEMLVLYNKSPQWNEETQSYVLNFNHRVRIASVKNFQIVNNDDLDYIIMQFGKKKKNIFTLDFRYPFSALLAFAIALTSLDTKIACE</sequence>
<accession>A0A1Y1V7H5</accession>
<feature type="compositionally biased region" description="Basic and acidic residues" evidence="2">
    <location>
        <begin position="34"/>
        <end position="69"/>
    </location>
</feature>
<evidence type="ECO:0000259" key="3">
    <source>
        <dbReference type="Pfam" id="PF01167"/>
    </source>
</evidence>
<reference evidence="4 5" key="2">
    <citation type="submission" date="2016-08" db="EMBL/GenBank/DDBJ databases">
        <title>Pervasive Adenine N6-methylation of Active Genes in Fungi.</title>
        <authorList>
            <consortium name="DOE Joint Genome Institute"/>
            <person name="Mondo S.J."/>
            <person name="Dannebaum R.O."/>
            <person name="Kuo R.C."/>
            <person name="Labutti K."/>
            <person name="Haridas S."/>
            <person name="Kuo A."/>
            <person name="Salamov A."/>
            <person name="Ahrendt S.R."/>
            <person name="Lipzen A."/>
            <person name="Sullivan W."/>
            <person name="Andreopoulos W.B."/>
            <person name="Clum A."/>
            <person name="Lindquist E."/>
            <person name="Daum C."/>
            <person name="Ramamoorthy G.K."/>
            <person name="Gryganskyi A."/>
            <person name="Culley D."/>
            <person name="Magnuson J.K."/>
            <person name="James T.Y."/>
            <person name="O'Malley M.A."/>
            <person name="Stajich J.E."/>
            <person name="Spatafora J.W."/>
            <person name="Visel A."/>
            <person name="Grigoriev I.V."/>
        </authorList>
    </citation>
    <scope>NUCLEOTIDE SEQUENCE [LARGE SCALE GENOMIC DNA]</scope>
    <source>
        <strain evidence="5">finn</strain>
    </source>
</reference>
<dbReference type="OrthoDB" id="8775810at2759"/>
<dbReference type="PANTHER" id="PTHR16517:SF7">
    <property type="entry name" value="PROTEIN KING TUBBY"/>
    <property type="match status" value="1"/>
</dbReference>
<feature type="region of interest" description="Disordered" evidence="2">
    <location>
        <begin position="308"/>
        <end position="344"/>
    </location>
</feature>
<feature type="compositionally biased region" description="Polar residues" evidence="2">
    <location>
        <begin position="14"/>
        <end position="33"/>
    </location>
</feature>
<dbReference type="PRINTS" id="PR01573">
    <property type="entry name" value="SUPERTUBBY"/>
</dbReference>
<feature type="region of interest" description="Disordered" evidence="2">
    <location>
        <begin position="1"/>
        <end position="74"/>
    </location>
</feature>
<evidence type="ECO:0000256" key="2">
    <source>
        <dbReference type="SAM" id="MobiDB-lite"/>
    </source>
</evidence>
<feature type="compositionally biased region" description="Low complexity" evidence="2">
    <location>
        <begin position="172"/>
        <end position="185"/>
    </location>
</feature>
<dbReference type="Proteomes" id="UP000193719">
    <property type="component" value="Unassembled WGS sequence"/>
</dbReference>
<feature type="domain" description="Tubby C-terminal" evidence="3">
    <location>
        <begin position="374"/>
        <end position="611"/>
    </location>
</feature>
<protein>
    <submittedName>
        <fullName evidence="4">Tub-domain-containing protein</fullName>
    </submittedName>
</protein>
<dbReference type="InterPro" id="IPR025659">
    <property type="entry name" value="Tubby-like_C"/>
</dbReference>
<name>A0A1Y1V7H5_9FUNG</name>
<dbReference type="EMBL" id="MCFH01000025">
    <property type="protein sequence ID" value="ORX48968.1"/>
    <property type="molecule type" value="Genomic_DNA"/>
</dbReference>
<comment type="caution">
    <text evidence="4">The sequence shown here is derived from an EMBL/GenBank/DDBJ whole genome shotgun (WGS) entry which is preliminary data.</text>
</comment>